<dbReference type="AlphaFoldDB" id="W4KIN6"/>
<evidence type="ECO:0000313" key="8">
    <source>
        <dbReference type="EMBL" id="ETW84911.1"/>
    </source>
</evidence>
<accession>W4KIN6</accession>
<evidence type="ECO:0000256" key="4">
    <source>
        <dbReference type="ARBA" id="ARBA00023002"/>
    </source>
</evidence>
<dbReference type="STRING" id="747525.W4KIN6"/>
<organism evidence="8 9">
    <name type="scientific">Heterobasidion irregulare (strain TC 32-1)</name>
    <dbReference type="NCBI Taxonomy" id="747525"/>
    <lineage>
        <taxon>Eukaryota</taxon>
        <taxon>Fungi</taxon>
        <taxon>Dikarya</taxon>
        <taxon>Basidiomycota</taxon>
        <taxon>Agaricomycotina</taxon>
        <taxon>Agaricomycetes</taxon>
        <taxon>Russulales</taxon>
        <taxon>Bondarzewiaceae</taxon>
        <taxon>Heterobasidion</taxon>
        <taxon>Heterobasidion annosum species complex</taxon>
    </lineage>
</organism>
<dbReference type="HOGENOM" id="CLU_009665_19_3_1"/>
<dbReference type="GO" id="GO:0071949">
    <property type="term" value="F:FAD binding"/>
    <property type="evidence" value="ECO:0007669"/>
    <property type="project" value="InterPro"/>
</dbReference>
<dbReference type="OrthoDB" id="1878542at2759"/>
<dbReference type="EMBL" id="KI925456">
    <property type="protein sequence ID" value="ETW84911.1"/>
    <property type="molecule type" value="Genomic_DNA"/>
</dbReference>
<dbReference type="InterPro" id="IPR002938">
    <property type="entry name" value="FAD-bd"/>
</dbReference>
<dbReference type="InterPro" id="IPR036188">
    <property type="entry name" value="FAD/NAD-bd_sf"/>
</dbReference>
<evidence type="ECO:0000256" key="1">
    <source>
        <dbReference type="ARBA" id="ARBA00007992"/>
    </source>
</evidence>
<dbReference type="KEGG" id="hir:HETIRDRAFT_458375"/>
<dbReference type="PANTHER" id="PTHR13789">
    <property type="entry name" value="MONOOXYGENASE"/>
    <property type="match status" value="1"/>
</dbReference>
<dbReference type="PRINTS" id="PR00420">
    <property type="entry name" value="RNGMNOXGNASE"/>
</dbReference>
<feature type="compositionally biased region" description="Acidic residues" evidence="6">
    <location>
        <begin position="436"/>
        <end position="450"/>
    </location>
</feature>
<dbReference type="GeneID" id="20676903"/>
<evidence type="ECO:0000256" key="6">
    <source>
        <dbReference type="SAM" id="MobiDB-lite"/>
    </source>
</evidence>
<name>W4KIN6_HETIT</name>
<evidence type="ECO:0000313" key="9">
    <source>
        <dbReference type="Proteomes" id="UP000030671"/>
    </source>
</evidence>
<dbReference type="InParanoid" id="W4KIN6"/>
<evidence type="ECO:0000256" key="5">
    <source>
        <dbReference type="ARBA" id="ARBA00023033"/>
    </source>
</evidence>
<reference evidence="8 9" key="1">
    <citation type="journal article" date="2012" name="New Phytol.">
        <title>Insight into trade-off between wood decay and parasitism from the genome of a fungal forest pathogen.</title>
        <authorList>
            <person name="Olson A."/>
            <person name="Aerts A."/>
            <person name="Asiegbu F."/>
            <person name="Belbahri L."/>
            <person name="Bouzid O."/>
            <person name="Broberg A."/>
            <person name="Canback B."/>
            <person name="Coutinho P.M."/>
            <person name="Cullen D."/>
            <person name="Dalman K."/>
            <person name="Deflorio G."/>
            <person name="van Diepen L.T."/>
            <person name="Dunand C."/>
            <person name="Duplessis S."/>
            <person name="Durling M."/>
            <person name="Gonthier P."/>
            <person name="Grimwood J."/>
            <person name="Fossdal C.G."/>
            <person name="Hansson D."/>
            <person name="Henrissat B."/>
            <person name="Hietala A."/>
            <person name="Himmelstrand K."/>
            <person name="Hoffmeister D."/>
            <person name="Hogberg N."/>
            <person name="James T.Y."/>
            <person name="Karlsson M."/>
            <person name="Kohler A."/>
            <person name="Kues U."/>
            <person name="Lee Y.H."/>
            <person name="Lin Y.C."/>
            <person name="Lind M."/>
            <person name="Lindquist E."/>
            <person name="Lombard V."/>
            <person name="Lucas S."/>
            <person name="Lunden K."/>
            <person name="Morin E."/>
            <person name="Murat C."/>
            <person name="Park J."/>
            <person name="Raffaello T."/>
            <person name="Rouze P."/>
            <person name="Salamov A."/>
            <person name="Schmutz J."/>
            <person name="Solheim H."/>
            <person name="Stahlberg J."/>
            <person name="Velez H."/>
            <person name="de Vries R.P."/>
            <person name="Wiebenga A."/>
            <person name="Woodward S."/>
            <person name="Yakovlev I."/>
            <person name="Garbelotto M."/>
            <person name="Martin F."/>
            <person name="Grigoriev I.V."/>
            <person name="Stenlid J."/>
        </authorList>
    </citation>
    <scope>NUCLEOTIDE SEQUENCE [LARGE SCALE GENOMIC DNA]</scope>
    <source>
        <strain evidence="8 9">TC 32-1</strain>
    </source>
</reference>
<keyword evidence="4" id="KW-0560">Oxidoreductase</keyword>
<dbReference type="eggNOG" id="ENOG502SDAT">
    <property type="taxonomic scope" value="Eukaryota"/>
</dbReference>
<dbReference type="RefSeq" id="XP_009544534.1">
    <property type="nucleotide sequence ID" value="XM_009546239.1"/>
</dbReference>
<keyword evidence="5" id="KW-0503">Monooxygenase</keyword>
<dbReference type="PANTHER" id="PTHR13789:SF309">
    <property type="entry name" value="PUTATIVE (AFU_ORTHOLOGUE AFUA_6G14510)-RELATED"/>
    <property type="match status" value="1"/>
</dbReference>
<protein>
    <recommendedName>
        <fullName evidence="7">FAD-binding domain-containing protein</fullName>
    </recommendedName>
</protein>
<sequence length="520" mass="56384">MSSALKLDILVVGAGLAGLAATCALAVDGHRVRLFEKSPGIPSAAGGIRLPPNATKMLVHMGMQGEMSKRSVPVAGVVYRDLRTGELIGGAGWVPVMFKDSGAVARVIDVRSPAPPSLRVRHRDLCDMLYQRAISAGAKISFNSEVAGVCQPSAHAPSSGSDDHRPSVELCSGEVVHADVIIGADGARSIVRPVVDAQDADADAGERWKGAYTGTTVYTGVCPVEDATPDEGCKVDIWMSDGFHAMSYGTRKQEIVLHIEHEEEAGDGQADWERVPPSSVPRADGFAPRLQRMLERVPYFTRARCYACPPADEWVDASETIILLGQAAHYMLPYALHQSSNCLESAAVLATLLSHLRARDQIPSLLYAYHDLRAPRAARLHALELKNRHFLNLAGEQRAARDAALRAAFAKARSAKTREEVEGAFHGHRNGNGNGDGEDEDEDEDDEDAEGLERQFAELLEGWGYDAYEEAEEWWVRWGLLKERASVMGEDAGEESSHQTPGIVFDVGGVLFARHTIEHA</sequence>
<dbReference type="InterPro" id="IPR050493">
    <property type="entry name" value="FAD-dep_Monooxygenase_BioMet"/>
</dbReference>
<dbReference type="SUPFAM" id="SSF51905">
    <property type="entry name" value="FAD/NAD(P)-binding domain"/>
    <property type="match status" value="1"/>
</dbReference>
<evidence type="ECO:0000259" key="7">
    <source>
        <dbReference type="Pfam" id="PF01494"/>
    </source>
</evidence>
<feature type="compositionally biased region" description="Basic and acidic residues" evidence="6">
    <location>
        <begin position="416"/>
        <end position="425"/>
    </location>
</feature>
<keyword evidence="3" id="KW-0274">FAD</keyword>
<evidence type="ECO:0000256" key="3">
    <source>
        <dbReference type="ARBA" id="ARBA00022827"/>
    </source>
</evidence>
<keyword evidence="9" id="KW-1185">Reference proteome</keyword>
<proteinExistence type="inferred from homology"/>
<feature type="domain" description="FAD-binding" evidence="7">
    <location>
        <begin position="7"/>
        <end position="380"/>
    </location>
</feature>
<comment type="similarity">
    <text evidence="1">Belongs to the paxM FAD-dependent monooxygenase family.</text>
</comment>
<dbReference type="Gene3D" id="3.50.50.60">
    <property type="entry name" value="FAD/NAD(P)-binding domain"/>
    <property type="match status" value="1"/>
</dbReference>
<dbReference type="Proteomes" id="UP000030671">
    <property type="component" value="Unassembled WGS sequence"/>
</dbReference>
<gene>
    <name evidence="8" type="ORF">HETIRDRAFT_458375</name>
</gene>
<evidence type="ECO:0000256" key="2">
    <source>
        <dbReference type="ARBA" id="ARBA00022630"/>
    </source>
</evidence>
<dbReference type="Pfam" id="PF01494">
    <property type="entry name" value="FAD_binding_3"/>
    <property type="match status" value="1"/>
</dbReference>
<keyword evidence="2" id="KW-0285">Flavoprotein</keyword>
<feature type="region of interest" description="Disordered" evidence="6">
    <location>
        <begin position="416"/>
        <end position="450"/>
    </location>
</feature>
<dbReference type="GO" id="GO:0004497">
    <property type="term" value="F:monooxygenase activity"/>
    <property type="evidence" value="ECO:0007669"/>
    <property type="project" value="UniProtKB-KW"/>
</dbReference>